<organism evidence="3 4">
    <name type="scientific">Dimorphilus gyrociliatus</name>
    <dbReference type="NCBI Taxonomy" id="2664684"/>
    <lineage>
        <taxon>Eukaryota</taxon>
        <taxon>Metazoa</taxon>
        <taxon>Spiralia</taxon>
        <taxon>Lophotrochozoa</taxon>
        <taxon>Annelida</taxon>
        <taxon>Polychaeta</taxon>
        <taxon>Polychaeta incertae sedis</taxon>
        <taxon>Dinophilidae</taxon>
        <taxon>Dimorphilus</taxon>
    </lineage>
</organism>
<dbReference type="Gene3D" id="3.40.50.1820">
    <property type="entry name" value="alpha/beta hydrolase"/>
    <property type="match status" value="1"/>
</dbReference>
<dbReference type="AlphaFoldDB" id="A0A7I8VUQ7"/>
<dbReference type="OrthoDB" id="408631at2759"/>
<dbReference type="Proteomes" id="UP000549394">
    <property type="component" value="Unassembled WGS sequence"/>
</dbReference>
<evidence type="ECO:0000259" key="2">
    <source>
        <dbReference type="Pfam" id="PF00135"/>
    </source>
</evidence>
<gene>
    <name evidence="3" type="ORF">DGYR_LOCUS8192</name>
</gene>
<reference evidence="3 4" key="1">
    <citation type="submission" date="2020-08" db="EMBL/GenBank/DDBJ databases">
        <authorList>
            <person name="Hejnol A."/>
        </authorList>
    </citation>
    <scope>NUCLEOTIDE SEQUENCE [LARGE SCALE GENOMIC DNA]</scope>
</reference>
<feature type="domain" description="Carboxylesterase type B" evidence="2">
    <location>
        <begin position="4"/>
        <end position="511"/>
    </location>
</feature>
<dbReference type="PANTHER" id="PTHR43903">
    <property type="entry name" value="NEUROLIGIN"/>
    <property type="match status" value="1"/>
</dbReference>
<comment type="similarity">
    <text evidence="1">Belongs to the type-B carboxylesterase/lipase family.</text>
</comment>
<comment type="caution">
    <text evidence="3">The sequence shown here is derived from an EMBL/GenBank/DDBJ whole genome shotgun (WGS) entry which is preliminary data.</text>
</comment>
<name>A0A7I8VUQ7_9ANNE</name>
<proteinExistence type="inferred from homology"/>
<dbReference type="Pfam" id="PF00135">
    <property type="entry name" value="COesterase"/>
    <property type="match status" value="1"/>
</dbReference>
<dbReference type="SUPFAM" id="SSF53474">
    <property type="entry name" value="alpha/beta-Hydrolases"/>
    <property type="match status" value="1"/>
</dbReference>
<evidence type="ECO:0000313" key="3">
    <source>
        <dbReference type="EMBL" id="CAD5120033.1"/>
    </source>
</evidence>
<dbReference type="InterPro" id="IPR051093">
    <property type="entry name" value="Neuroligin/BSAL"/>
</dbReference>
<protein>
    <submittedName>
        <fullName evidence="3">DgyrCDS8614</fullName>
    </submittedName>
</protein>
<dbReference type="InterPro" id="IPR002018">
    <property type="entry name" value="CarbesteraseB"/>
</dbReference>
<sequence>MPPPVVKLSPECSVQGIRTFNREFSKGVESFTGIRYGEAERFERPKLAELWEGTRIANQRSKCCPQEFEFLENQYAPIQIVDDESNSDENCLELNIWRPSKIKESEKLPVVVWSCCNHYRHGSANVFNGDIFCCVNRVILVTFSFRLGLFGLAASEDGVLEGNYILLDQITALRWVQKYISNFGGDPNNVTFYGASSASSMVSCLLTSKLCRGLFHKVICESASALATSSRATPRKFASEMHFFILRKEGYKGSRNGNEIKQFLKSKSTDYLKVLLYSFLSVTTVIDGYVLEEDPVDVYDKGLFLKLPMLCGCVADEGYTFSQFALHNSNVKSDSHFVDLIRRAIRLYCYLFLSKEMGEKITKLVADKYRPEIQTHENFFKAIMEIYGNIYILSNVLKLARYHSEHNTTYLCELHHRPDYFEGPEFVSMVHSKDLAFKFGVPFSKKYGDLKWSDDDKEISLRLMKKHGEFIETGEISDWQKFTTKTKHTEIISLKSKTKLASVFKDDNYEFFNETIPNIVKEDKPIENFCLEEGMKTYMVASYVTFLGFDTSNNNY</sequence>
<dbReference type="InterPro" id="IPR029058">
    <property type="entry name" value="AB_hydrolase_fold"/>
</dbReference>
<accession>A0A7I8VUQ7</accession>
<dbReference type="EMBL" id="CAJFCJ010000012">
    <property type="protein sequence ID" value="CAD5120033.1"/>
    <property type="molecule type" value="Genomic_DNA"/>
</dbReference>
<keyword evidence="4" id="KW-1185">Reference proteome</keyword>
<evidence type="ECO:0000313" key="4">
    <source>
        <dbReference type="Proteomes" id="UP000549394"/>
    </source>
</evidence>
<evidence type="ECO:0000256" key="1">
    <source>
        <dbReference type="ARBA" id="ARBA00005964"/>
    </source>
</evidence>